<accession>A0A917WNF4</accession>
<comment type="caution">
    <text evidence="1">The sequence shown here is derived from an EMBL/GenBank/DDBJ whole genome shotgun (WGS) entry which is preliminary data.</text>
</comment>
<reference evidence="1" key="1">
    <citation type="journal article" date="2014" name="Int. J. Syst. Evol. Microbiol.">
        <title>Complete genome sequence of Corynebacterium casei LMG S-19264T (=DSM 44701T), isolated from a smear-ripened cheese.</title>
        <authorList>
            <consortium name="US DOE Joint Genome Institute (JGI-PGF)"/>
            <person name="Walter F."/>
            <person name="Albersmeier A."/>
            <person name="Kalinowski J."/>
            <person name="Ruckert C."/>
        </authorList>
    </citation>
    <scope>NUCLEOTIDE SEQUENCE</scope>
    <source>
        <strain evidence="1">CGMCC 4.7308</strain>
    </source>
</reference>
<sequence>MLALSAVTGTAAAQVPTGAGAAPSAHRGGGHGYVATEACVGGTSKLPAPTVTSAVLDTRWTDTFRRFGDSGGGWPDHGGWAASDGTYSTTLPGGRVAWMFNDTFLGPVNRDESLPRDAGFVHNSIALAGRDGVPRVTVTGGTRRSPESLVGATVTAPPWDPSGTNSRWYWNGDGIVDGGKLRILEYAQKPTDAAPPWNFQWTDTMIATFSLPGLKLESVTPTYDQSNISWGVELFRCGGWTYIYGMESGNMHVARARAGHLTDNLWQFWTGSGWSTDPTASAPVIDNVGSSYAVTPVGGSFVLTTSDHYLGDKIYTATAPAPTGPFTHRKEIFTAPEAGGNIYAPYNIAAHPEISAPGHLVISYNVNSQKIDDLYANANNNRPRFVDLTLGRS</sequence>
<evidence type="ECO:0008006" key="3">
    <source>
        <dbReference type="Google" id="ProtNLM"/>
    </source>
</evidence>
<dbReference type="AlphaFoldDB" id="A0A917WNF4"/>
<reference evidence="1" key="2">
    <citation type="submission" date="2020-09" db="EMBL/GenBank/DDBJ databases">
        <authorList>
            <person name="Sun Q."/>
            <person name="Zhou Y."/>
        </authorList>
    </citation>
    <scope>NUCLEOTIDE SEQUENCE</scope>
    <source>
        <strain evidence="1">CGMCC 4.7308</strain>
    </source>
</reference>
<dbReference type="Proteomes" id="UP000655208">
    <property type="component" value="Unassembled WGS sequence"/>
</dbReference>
<organism evidence="1 2">
    <name type="scientific">Nakamurella endophytica</name>
    <dbReference type="NCBI Taxonomy" id="1748367"/>
    <lineage>
        <taxon>Bacteria</taxon>
        <taxon>Bacillati</taxon>
        <taxon>Actinomycetota</taxon>
        <taxon>Actinomycetes</taxon>
        <taxon>Nakamurellales</taxon>
        <taxon>Nakamurellaceae</taxon>
        <taxon>Nakamurella</taxon>
    </lineage>
</organism>
<proteinExistence type="predicted"/>
<dbReference type="EMBL" id="BMNA01000016">
    <property type="protein sequence ID" value="GGM16363.1"/>
    <property type="molecule type" value="Genomic_DNA"/>
</dbReference>
<evidence type="ECO:0000313" key="2">
    <source>
        <dbReference type="Proteomes" id="UP000655208"/>
    </source>
</evidence>
<name>A0A917WNF4_9ACTN</name>
<gene>
    <name evidence="1" type="ORF">GCM10011594_40580</name>
</gene>
<evidence type="ECO:0000313" key="1">
    <source>
        <dbReference type="EMBL" id="GGM16363.1"/>
    </source>
</evidence>
<keyword evidence="2" id="KW-1185">Reference proteome</keyword>
<protein>
    <recommendedName>
        <fullName evidence="3">DUF4185 domain-containing protein</fullName>
    </recommendedName>
</protein>